<evidence type="ECO:0000313" key="6">
    <source>
        <dbReference type="Proteomes" id="UP000573793"/>
    </source>
</evidence>
<dbReference type="CDD" id="cd05482">
    <property type="entry name" value="HIV_retropepsin_like"/>
    <property type="match status" value="1"/>
</dbReference>
<keyword evidence="1" id="KW-0645">Protease</keyword>
<protein>
    <submittedName>
        <fullName evidence="5">POK9 protein</fullName>
    </submittedName>
</protein>
<evidence type="ECO:0000256" key="3">
    <source>
        <dbReference type="ARBA" id="ARBA00022801"/>
    </source>
</evidence>
<keyword evidence="3" id="KW-0378">Hydrolase</keyword>
<dbReference type="Pfam" id="PF00077">
    <property type="entry name" value="RVP"/>
    <property type="match status" value="1"/>
</dbReference>
<keyword evidence="2" id="KW-0064">Aspartyl protease</keyword>
<feature type="non-terminal residue" evidence="5">
    <location>
        <position position="1"/>
    </location>
</feature>
<dbReference type="InterPro" id="IPR001995">
    <property type="entry name" value="Peptidase_A2_cat"/>
</dbReference>
<sequence length="234" mass="24774">LQPATTGSLGLDLSAAVDVTLMTNRPEKIPTGVKGPLILNGQTCGALLLGRSSTTMLGLFVLPGVIDADFTGEIQIMAYTLYPPIKVTKGQRIAQLVPLSQMTSGIQPFTGQARDEKGFGSTGVTLLTVVLQNRPKQKVKITYGHQSITLYGLLDTGADTSIISPEAWPQHWPLFPSANMLTGVGGFTLASRSPSLSVCIEDQQISAVFSIVQLPPTVSCLIGRDILTQLGVVL</sequence>
<evidence type="ECO:0000256" key="2">
    <source>
        <dbReference type="ARBA" id="ARBA00022750"/>
    </source>
</evidence>
<dbReference type="PANTHER" id="PTHR19422:SF123">
    <property type="entry name" value="RT1 CLASS I, LOCUS CE15"/>
    <property type="match status" value="1"/>
</dbReference>
<dbReference type="EMBL" id="VWZM01002100">
    <property type="protein sequence ID" value="NXG96950.1"/>
    <property type="molecule type" value="Genomic_DNA"/>
</dbReference>
<dbReference type="Proteomes" id="UP000573793">
    <property type="component" value="Unassembled WGS sequence"/>
</dbReference>
<comment type="caution">
    <text evidence="5">The sequence shown here is derived from an EMBL/GenBank/DDBJ whole genome shotgun (WGS) entry which is preliminary data.</text>
</comment>
<dbReference type="Gene3D" id="2.70.40.10">
    <property type="match status" value="1"/>
</dbReference>
<dbReference type="GO" id="GO:0004190">
    <property type="term" value="F:aspartic-type endopeptidase activity"/>
    <property type="evidence" value="ECO:0007669"/>
    <property type="project" value="UniProtKB-KW"/>
</dbReference>
<dbReference type="PANTHER" id="PTHR19422">
    <property type="entry name" value="GAG RETROVIRAL POLYPROTEIN"/>
    <property type="match status" value="1"/>
</dbReference>
<dbReference type="InterPro" id="IPR033704">
    <property type="entry name" value="dUTPase_trimeric"/>
</dbReference>
<dbReference type="PROSITE" id="PS00141">
    <property type="entry name" value="ASP_PROTEASE"/>
    <property type="match status" value="1"/>
</dbReference>
<evidence type="ECO:0000259" key="4">
    <source>
        <dbReference type="PROSITE" id="PS50175"/>
    </source>
</evidence>
<feature type="non-terminal residue" evidence="5">
    <location>
        <position position="234"/>
    </location>
</feature>
<dbReference type="GO" id="GO:0006508">
    <property type="term" value="P:proteolysis"/>
    <property type="evidence" value="ECO:0007669"/>
    <property type="project" value="UniProtKB-KW"/>
</dbReference>
<keyword evidence="6" id="KW-1185">Reference proteome</keyword>
<accession>A0A7K9G673</accession>
<dbReference type="PROSITE" id="PS50175">
    <property type="entry name" value="ASP_PROT_RETROV"/>
    <property type="match status" value="1"/>
</dbReference>
<dbReference type="InterPro" id="IPR036157">
    <property type="entry name" value="dUTPase-like_sf"/>
</dbReference>
<name>A0A7K9G673_LOXLE</name>
<dbReference type="InterPro" id="IPR034170">
    <property type="entry name" value="Retropepsin-like_cat_dom"/>
</dbReference>
<dbReference type="AlphaFoldDB" id="A0A7K9G673"/>
<dbReference type="Pfam" id="PF00692">
    <property type="entry name" value="dUTPase"/>
    <property type="match status" value="1"/>
</dbReference>
<evidence type="ECO:0000256" key="1">
    <source>
        <dbReference type="ARBA" id="ARBA00022670"/>
    </source>
</evidence>
<organism evidence="5 6">
    <name type="scientific">Loxia leucoptera</name>
    <name type="common">White-winged crossbill</name>
    <dbReference type="NCBI Taxonomy" id="96539"/>
    <lineage>
        <taxon>Eukaryota</taxon>
        <taxon>Metazoa</taxon>
        <taxon>Chordata</taxon>
        <taxon>Craniata</taxon>
        <taxon>Vertebrata</taxon>
        <taxon>Euteleostomi</taxon>
        <taxon>Archelosauria</taxon>
        <taxon>Archosauria</taxon>
        <taxon>Dinosauria</taxon>
        <taxon>Saurischia</taxon>
        <taxon>Theropoda</taxon>
        <taxon>Coelurosauria</taxon>
        <taxon>Aves</taxon>
        <taxon>Neognathae</taxon>
        <taxon>Neoaves</taxon>
        <taxon>Telluraves</taxon>
        <taxon>Australaves</taxon>
        <taxon>Passeriformes</taxon>
        <taxon>Passeroidea</taxon>
        <taxon>Fringillidae</taxon>
        <taxon>Carduelinae</taxon>
        <taxon>Loxia</taxon>
    </lineage>
</organism>
<dbReference type="InterPro" id="IPR001969">
    <property type="entry name" value="Aspartic_peptidase_AS"/>
</dbReference>
<dbReference type="CDD" id="cd07557">
    <property type="entry name" value="trimeric_dUTPase"/>
    <property type="match status" value="1"/>
</dbReference>
<evidence type="ECO:0000313" key="5">
    <source>
        <dbReference type="EMBL" id="NXG96950.1"/>
    </source>
</evidence>
<feature type="domain" description="Peptidase A2" evidence="4">
    <location>
        <begin position="150"/>
        <end position="226"/>
    </location>
</feature>
<gene>
    <name evidence="5" type="primary">Ervk9_0</name>
    <name evidence="5" type="ORF">LOXLEU_R11760</name>
</gene>
<proteinExistence type="predicted"/>
<dbReference type="InterPro" id="IPR021109">
    <property type="entry name" value="Peptidase_aspartic_dom_sf"/>
</dbReference>
<reference evidence="5 6" key="1">
    <citation type="submission" date="2019-09" db="EMBL/GenBank/DDBJ databases">
        <title>Bird 10,000 Genomes (B10K) Project - Family phase.</title>
        <authorList>
            <person name="Zhang G."/>
        </authorList>
    </citation>
    <scope>NUCLEOTIDE SEQUENCE [LARGE SCALE GENOMIC DNA]</scope>
    <source>
        <strain evidence="5">B10K-DU-001-19</strain>
        <tissue evidence="5">Muscle</tissue>
    </source>
</reference>
<dbReference type="SUPFAM" id="SSF51283">
    <property type="entry name" value="dUTPase-like"/>
    <property type="match status" value="1"/>
</dbReference>
<dbReference type="SUPFAM" id="SSF50630">
    <property type="entry name" value="Acid proteases"/>
    <property type="match status" value="1"/>
</dbReference>
<dbReference type="InterPro" id="IPR051592">
    <property type="entry name" value="HERV-K_Pro_peptidase_A2"/>
</dbReference>
<dbReference type="InterPro" id="IPR018061">
    <property type="entry name" value="Retropepsins"/>
</dbReference>
<dbReference type="Gene3D" id="2.40.70.10">
    <property type="entry name" value="Acid Proteases"/>
    <property type="match status" value="1"/>
</dbReference>
<dbReference type="InterPro" id="IPR029054">
    <property type="entry name" value="dUTPase-like"/>
</dbReference>